<dbReference type="GO" id="GO:0006281">
    <property type="term" value="P:DNA repair"/>
    <property type="evidence" value="ECO:0007669"/>
    <property type="project" value="TreeGrafter"/>
</dbReference>
<dbReference type="SUPFAM" id="SSF52540">
    <property type="entry name" value="P-loop containing nucleoside triphosphate hydrolases"/>
    <property type="match status" value="2"/>
</dbReference>
<dbReference type="OMA" id="DINIYGP"/>
<dbReference type="GO" id="GO:0005634">
    <property type="term" value="C:nucleus"/>
    <property type="evidence" value="ECO:0007669"/>
    <property type="project" value="TreeGrafter"/>
</dbReference>
<organism evidence="8 9">
    <name type="scientific">Glarea lozoyensis (strain ATCC 20868 / MF5171)</name>
    <dbReference type="NCBI Taxonomy" id="1116229"/>
    <lineage>
        <taxon>Eukaryota</taxon>
        <taxon>Fungi</taxon>
        <taxon>Dikarya</taxon>
        <taxon>Ascomycota</taxon>
        <taxon>Pezizomycotina</taxon>
        <taxon>Leotiomycetes</taxon>
        <taxon>Helotiales</taxon>
        <taxon>Helotiaceae</taxon>
        <taxon>Glarea</taxon>
    </lineage>
</organism>
<dbReference type="OrthoDB" id="448448at2759"/>
<dbReference type="CDD" id="cd18793">
    <property type="entry name" value="SF2_C_SNF"/>
    <property type="match status" value="1"/>
</dbReference>
<dbReference type="InterPro" id="IPR000330">
    <property type="entry name" value="SNF2_N"/>
</dbReference>
<reference evidence="8 9" key="1">
    <citation type="journal article" date="2013" name="BMC Genomics">
        <title>Genomics-driven discovery of the pneumocandin biosynthetic gene cluster in the fungus Glarea lozoyensis.</title>
        <authorList>
            <person name="Chen L."/>
            <person name="Yue Q."/>
            <person name="Zhang X."/>
            <person name="Xiang M."/>
            <person name="Wang C."/>
            <person name="Li S."/>
            <person name="Che Y."/>
            <person name="Ortiz-Lopez F.J."/>
            <person name="Bills G.F."/>
            <person name="Liu X."/>
            <person name="An Z."/>
        </authorList>
    </citation>
    <scope>NUCLEOTIDE SEQUENCE [LARGE SCALE GENOMIC DNA]</scope>
    <source>
        <strain evidence="9">ATCC 20868 / MF5171</strain>
    </source>
</reference>
<dbReference type="Pfam" id="PF00271">
    <property type="entry name" value="Helicase_C"/>
    <property type="match status" value="1"/>
</dbReference>
<dbReference type="PROSITE" id="PS50089">
    <property type="entry name" value="ZF_RING_2"/>
    <property type="match status" value="1"/>
</dbReference>
<dbReference type="InterPro" id="IPR050628">
    <property type="entry name" value="SNF2_RAD54_helicase_TF"/>
</dbReference>
<evidence type="ECO:0000256" key="1">
    <source>
        <dbReference type="ARBA" id="ARBA00022741"/>
    </source>
</evidence>
<feature type="domain" description="Helicase C-terminal" evidence="7">
    <location>
        <begin position="737"/>
        <end position="887"/>
    </location>
</feature>
<keyword evidence="1" id="KW-0547">Nucleotide-binding</keyword>
<dbReference type="Gene3D" id="3.40.50.300">
    <property type="entry name" value="P-loop containing nucleotide triphosphate hydrolases"/>
    <property type="match status" value="1"/>
</dbReference>
<feature type="region of interest" description="Disordered" evidence="5">
    <location>
        <begin position="709"/>
        <end position="728"/>
    </location>
</feature>
<dbReference type="InterPro" id="IPR027417">
    <property type="entry name" value="P-loop_NTPase"/>
</dbReference>
<dbReference type="GO" id="GO:0016787">
    <property type="term" value="F:hydrolase activity"/>
    <property type="evidence" value="ECO:0007669"/>
    <property type="project" value="UniProtKB-KW"/>
</dbReference>
<dbReference type="PANTHER" id="PTHR45626">
    <property type="entry name" value="TRANSCRIPTION TERMINATION FACTOR 2-RELATED"/>
    <property type="match status" value="1"/>
</dbReference>
<evidence type="ECO:0000256" key="3">
    <source>
        <dbReference type="ARBA" id="ARBA00022840"/>
    </source>
</evidence>
<accession>S3CYW3</accession>
<dbReference type="Pfam" id="PF00176">
    <property type="entry name" value="SNF2-rel_dom"/>
    <property type="match status" value="2"/>
</dbReference>
<dbReference type="GeneID" id="19471897"/>
<dbReference type="InterPro" id="IPR038718">
    <property type="entry name" value="SNF2-like_sf"/>
</dbReference>
<proteinExistence type="predicted"/>
<dbReference type="Gene3D" id="3.40.50.10810">
    <property type="entry name" value="Tandem AAA-ATPase domain"/>
    <property type="match status" value="2"/>
</dbReference>
<dbReference type="SMART" id="SM00490">
    <property type="entry name" value="HELICc"/>
    <property type="match status" value="1"/>
</dbReference>
<dbReference type="PANTHER" id="PTHR45626:SF52">
    <property type="entry name" value="SINGLE-STRANDED DNA-DEPENDENT ATPASE (EUROFUNG)"/>
    <property type="match status" value="1"/>
</dbReference>
<protein>
    <submittedName>
        <fullName evidence="8">p-loop containing nucleoside triphosphate hydrolase</fullName>
    </submittedName>
</protein>
<dbReference type="GO" id="GO:0008270">
    <property type="term" value="F:zinc ion binding"/>
    <property type="evidence" value="ECO:0007669"/>
    <property type="project" value="UniProtKB-KW"/>
</dbReference>
<evidence type="ECO:0000313" key="8">
    <source>
        <dbReference type="EMBL" id="EPE30134.1"/>
    </source>
</evidence>
<dbReference type="Proteomes" id="UP000016922">
    <property type="component" value="Unassembled WGS sequence"/>
</dbReference>
<keyword evidence="4" id="KW-0479">Metal-binding</keyword>
<evidence type="ECO:0000313" key="9">
    <source>
        <dbReference type="Proteomes" id="UP000016922"/>
    </source>
</evidence>
<evidence type="ECO:0000259" key="6">
    <source>
        <dbReference type="PROSITE" id="PS50089"/>
    </source>
</evidence>
<evidence type="ECO:0000256" key="5">
    <source>
        <dbReference type="SAM" id="MobiDB-lite"/>
    </source>
</evidence>
<dbReference type="PROSITE" id="PS51194">
    <property type="entry name" value="HELICASE_CTER"/>
    <property type="match status" value="1"/>
</dbReference>
<dbReference type="InterPro" id="IPR001650">
    <property type="entry name" value="Helicase_C-like"/>
</dbReference>
<evidence type="ECO:0000259" key="7">
    <source>
        <dbReference type="PROSITE" id="PS51194"/>
    </source>
</evidence>
<dbReference type="HOGENOM" id="CLU_000315_2_7_1"/>
<dbReference type="GO" id="GO:0005524">
    <property type="term" value="F:ATP binding"/>
    <property type="evidence" value="ECO:0007669"/>
    <property type="project" value="UniProtKB-KW"/>
</dbReference>
<dbReference type="AlphaFoldDB" id="S3CYW3"/>
<feature type="domain" description="RING-type" evidence="6">
    <location>
        <begin position="654"/>
        <end position="706"/>
    </location>
</feature>
<keyword evidence="4" id="KW-0863">Zinc-finger</keyword>
<evidence type="ECO:0000256" key="4">
    <source>
        <dbReference type="PROSITE-ProRule" id="PRU00175"/>
    </source>
</evidence>
<evidence type="ECO:0000256" key="2">
    <source>
        <dbReference type="ARBA" id="ARBA00022801"/>
    </source>
</evidence>
<dbReference type="eggNOG" id="KOG1001">
    <property type="taxonomic scope" value="Eukaryota"/>
</dbReference>
<dbReference type="GO" id="GO:0008094">
    <property type="term" value="F:ATP-dependent activity, acting on DNA"/>
    <property type="evidence" value="ECO:0007669"/>
    <property type="project" value="TreeGrafter"/>
</dbReference>
<keyword evidence="3" id="KW-0067">ATP-binding</keyword>
<keyword evidence="2 8" id="KW-0378">Hydrolase</keyword>
<dbReference type="InterPro" id="IPR049730">
    <property type="entry name" value="SNF2/RAD54-like_C"/>
</dbReference>
<gene>
    <name evidence="8" type="ORF">GLAREA_12857</name>
</gene>
<sequence length="887" mass="100187">MIPLKSLLNNSFEGYPNQNGLNGEEELPVQNVSSNKLQNSRLIESSWEHVWGQLLHQDIPVDSYVFETNERENGADTLNDNVESSIESWAVQSMALSIASIVPSTQFTTCQESLLCYGMCLNSSFQGWSEVMISFTTPMDSSNFTTNSMSLIYREAVRLRGNMSDIDARLKHGPDVRFFCDFRLKRSPSNDSDVCLYFVDGTEFGVLNTQLSKALGSLVQKPTIEFEVIVSVQAIKEIIGRVTKAADAVVRVNINVFGPSHDRDDVGLHLSSHKVFLQHPDKLRSGSEYSNPQVIRFPGLNASDYEIQSKIGTDRTSKSDAAKVFNDAITNMYSSLTRGSKLSKVEGDRRLKTTLLPHQKEALDFMLQRENGPVPPEFRLWKEKEAFNINSYVHTITKAKSHVLPNETGGGILADEMGMGKTLSTLALITHTLDKAYDWLNEANTIAESSGRRTACRATLILVPSATHIIRRQVTTFFKAVADLKAKSRWCLTGTPIQNKLDDVGSLFAFIQAHPFHNIAMFRRFISTPFDESQTGRESATRDLTLLLDSLCLRRSRELLHLPTPQHILRSLEFSNEEREQYNQTINVMNRALRHGVGESYRKNIFGMFQVQLQLRIFCNHGTYQRPFSWNNRSQLDEKEDALCSVGDDREVHCSACRQSMSVMYAKDLYQTYPGHCAHIICNECSDPDEPTGGKRKHRSQECPLCGNTGDHSSDQQLHPPQEESGNYLRHEGFSTKMEALIKDVRKDLWETKSIVFSCWTNTLNLIARYLAKEDIPFMRIDGNTTLARRQRILDDFTSSSAIPILIMTTGTGAYGLNLTAVNRVFIIEPQWNPSVENQAISRAIRMNQKRSVLIIRYVIEASVEQEMRSQQTRKLMIAEIGNNNSG</sequence>
<name>S3CYW3_GLAL2</name>
<keyword evidence="9" id="KW-1185">Reference proteome</keyword>
<dbReference type="KEGG" id="glz:GLAREA_12857"/>
<dbReference type="EMBL" id="KE145365">
    <property type="protein sequence ID" value="EPE30134.1"/>
    <property type="molecule type" value="Genomic_DNA"/>
</dbReference>
<dbReference type="RefSeq" id="XP_008082811.1">
    <property type="nucleotide sequence ID" value="XM_008084620.1"/>
</dbReference>
<dbReference type="InterPro" id="IPR001841">
    <property type="entry name" value="Znf_RING"/>
</dbReference>
<dbReference type="STRING" id="1116229.S3CYW3"/>
<keyword evidence="4" id="KW-0862">Zinc</keyword>